<dbReference type="PANTHER" id="PTHR35011:SF2">
    <property type="entry name" value="2,3-DIKETO-L-GULONATE TRAP TRANSPORTER SMALL PERMEASE PROTEIN YIAM"/>
    <property type="match status" value="1"/>
</dbReference>
<feature type="transmembrane region" description="Helical" evidence="9">
    <location>
        <begin position="104"/>
        <end position="126"/>
    </location>
</feature>
<feature type="transmembrane region" description="Helical" evidence="9">
    <location>
        <begin position="25"/>
        <end position="44"/>
    </location>
</feature>
<keyword evidence="4 9" id="KW-0997">Cell inner membrane</keyword>
<evidence type="ECO:0000256" key="8">
    <source>
        <dbReference type="ARBA" id="ARBA00038436"/>
    </source>
</evidence>
<evidence type="ECO:0000256" key="2">
    <source>
        <dbReference type="ARBA" id="ARBA00022448"/>
    </source>
</evidence>
<comment type="similarity">
    <text evidence="8 9">Belongs to the TRAP transporter small permease family.</text>
</comment>
<comment type="subunit">
    <text evidence="9">The complex comprises the extracytoplasmic solute receptor protein and the two transmembrane proteins.</text>
</comment>
<proteinExistence type="inferred from homology"/>
<dbReference type="PANTHER" id="PTHR35011">
    <property type="entry name" value="2,3-DIKETO-L-GULONATE TRAP TRANSPORTER SMALL PERMEASE PROTEIN YIAM"/>
    <property type="match status" value="1"/>
</dbReference>
<keyword evidence="6 9" id="KW-1133">Transmembrane helix</keyword>
<reference evidence="11 12" key="1">
    <citation type="submission" date="2019-12" db="EMBL/GenBank/DDBJ databases">
        <title>Comparative genomics gives insights into the taxonomy of the Azoarcus-Aromatoleum group and reveals separate origins of nif in the plant-associated Azoarcus and non-plant-associated Aromatoleum sub-groups.</title>
        <authorList>
            <person name="Lafos M."/>
            <person name="Maluk M."/>
            <person name="Batista M."/>
            <person name="Junghare M."/>
            <person name="Carmona M."/>
            <person name="Faoro H."/>
            <person name="Cruz L.M."/>
            <person name="Battistoni F."/>
            <person name="De Souza E."/>
            <person name="Pedrosa F."/>
            <person name="Chen W.-M."/>
            <person name="Poole P.S."/>
            <person name="Dixon R.A."/>
            <person name="James E.K."/>
        </authorList>
    </citation>
    <scope>NUCLEOTIDE SEQUENCE [LARGE SCALE GENOMIC DNA]</scope>
    <source>
        <strain evidence="11 12">ToN1</strain>
    </source>
</reference>
<keyword evidence="5 9" id="KW-0812">Transmembrane</keyword>
<feature type="domain" description="Tripartite ATP-independent periplasmic transporters DctQ component" evidence="10">
    <location>
        <begin position="40"/>
        <end position="172"/>
    </location>
</feature>
<evidence type="ECO:0000313" key="12">
    <source>
        <dbReference type="Proteomes" id="UP000652074"/>
    </source>
</evidence>
<keyword evidence="2 9" id="KW-0813">Transport</keyword>
<comment type="subcellular location">
    <subcellularLocation>
        <location evidence="1 9">Cell inner membrane</location>
        <topology evidence="1 9">Multi-pass membrane protein</topology>
    </subcellularLocation>
</comment>
<organism evidence="11 12">
    <name type="scientific">Aromatoleum petrolei</name>
    <dbReference type="NCBI Taxonomy" id="76116"/>
    <lineage>
        <taxon>Bacteria</taxon>
        <taxon>Pseudomonadati</taxon>
        <taxon>Pseudomonadota</taxon>
        <taxon>Betaproteobacteria</taxon>
        <taxon>Rhodocyclales</taxon>
        <taxon>Rhodocyclaceae</taxon>
        <taxon>Aromatoleum</taxon>
    </lineage>
</organism>
<evidence type="ECO:0000256" key="1">
    <source>
        <dbReference type="ARBA" id="ARBA00004429"/>
    </source>
</evidence>
<dbReference type="Proteomes" id="UP000652074">
    <property type="component" value="Unassembled WGS sequence"/>
</dbReference>
<evidence type="ECO:0000256" key="3">
    <source>
        <dbReference type="ARBA" id="ARBA00022475"/>
    </source>
</evidence>
<feature type="transmembrane region" description="Helical" evidence="9">
    <location>
        <begin position="64"/>
        <end position="83"/>
    </location>
</feature>
<evidence type="ECO:0000256" key="6">
    <source>
        <dbReference type="ARBA" id="ARBA00022989"/>
    </source>
</evidence>
<dbReference type="InterPro" id="IPR007387">
    <property type="entry name" value="TRAP_DctQ"/>
</dbReference>
<comment type="caution">
    <text evidence="11">The sequence shown here is derived from an EMBL/GenBank/DDBJ whole genome shotgun (WGS) entry which is preliminary data.</text>
</comment>
<keyword evidence="3" id="KW-1003">Cell membrane</keyword>
<sequence>MAIQQAAIGTGITIRSRPGRFYHQLMNACGMLAALLFGGMALLVCADVVMRNVGLGSIAWAVEATEYILMVATFVAAPWLLYLNDHIRVDVVLRALSAPMQRRLELATDLACCVICAVLAWQTVAVAHDTAAQGSLVFKVLVFPEWWLNLPMVFSCALLAVEFARRFINLLTREAH</sequence>
<accession>A0ABX1MSV3</accession>
<evidence type="ECO:0000256" key="7">
    <source>
        <dbReference type="ARBA" id="ARBA00023136"/>
    </source>
</evidence>
<evidence type="ECO:0000256" key="4">
    <source>
        <dbReference type="ARBA" id="ARBA00022519"/>
    </source>
</evidence>
<evidence type="ECO:0000256" key="5">
    <source>
        <dbReference type="ARBA" id="ARBA00022692"/>
    </source>
</evidence>
<feature type="transmembrane region" description="Helical" evidence="9">
    <location>
        <begin position="146"/>
        <end position="164"/>
    </location>
</feature>
<dbReference type="InterPro" id="IPR055348">
    <property type="entry name" value="DctQ"/>
</dbReference>
<dbReference type="Pfam" id="PF04290">
    <property type="entry name" value="DctQ"/>
    <property type="match status" value="1"/>
</dbReference>
<protein>
    <recommendedName>
        <fullName evidence="9">TRAP transporter small permease protein</fullName>
    </recommendedName>
</protein>
<keyword evidence="12" id="KW-1185">Reference proteome</keyword>
<dbReference type="EMBL" id="WTVR01000023">
    <property type="protein sequence ID" value="NMF89415.1"/>
    <property type="molecule type" value="Genomic_DNA"/>
</dbReference>
<evidence type="ECO:0000256" key="9">
    <source>
        <dbReference type="RuleBase" id="RU369079"/>
    </source>
</evidence>
<name>A0ABX1MSV3_9RHOO</name>
<gene>
    <name evidence="11" type="ORF">GPA26_13145</name>
</gene>
<keyword evidence="7 9" id="KW-0472">Membrane</keyword>
<evidence type="ECO:0000313" key="11">
    <source>
        <dbReference type="EMBL" id="NMF89415.1"/>
    </source>
</evidence>
<dbReference type="RefSeq" id="WP_169206780.1">
    <property type="nucleotide sequence ID" value="NZ_CP059560.1"/>
</dbReference>
<comment type="function">
    <text evidence="9">Part of the tripartite ATP-independent periplasmic (TRAP) transport system.</text>
</comment>
<evidence type="ECO:0000259" key="10">
    <source>
        <dbReference type="Pfam" id="PF04290"/>
    </source>
</evidence>